<organism evidence="1 2">
    <name type="scientific">Exophiala mesophila</name>
    <name type="common">Black yeast-like fungus</name>
    <dbReference type="NCBI Taxonomy" id="212818"/>
    <lineage>
        <taxon>Eukaryota</taxon>
        <taxon>Fungi</taxon>
        <taxon>Dikarya</taxon>
        <taxon>Ascomycota</taxon>
        <taxon>Pezizomycotina</taxon>
        <taxon>Eurotiomycetes</taxon>
        <taxon>Chaetothyriomycetidae</taxon>
        <taxon>Chaetothyriales</taxon>
        <taxon>Herpotrichiellaceae</taxon>
        <taxon>Exophiala</taxon>
    </lineage>
</organism>
<protein>
    <submittedName>
        <fullName evidence="1">Uncharacterized protein</fullName>
    </submittedName>
</protein>
<comment type="caution">
    <text evidence="1">The sequence shown here is derived from an EMBL/GenBank/DDBJ whole genome shotgun (WGS) entry which is preliminary data.</text>
</comment>
<gene>
    <name evidence="1" type="ORF">B0A52_09090</name>
</gene>
<dbReference type="AlphaFoldDB" id="A0A438MUD2"/>
<evidence type="ECO:0000313" key="1">
    <source>
        <dbReference type="EMBL" id="RVX67309.1"/>
    </source>
</evidence>
<accession>A0A438MUD2</accession>
<proteinExistence type="predicted"/>
<sequence>MKGTATQSFSDKNLSYTGLSGTANISAATASEVTAAHLIVAAETLFTLGTGFHKETFPQLKDERTSQLLEGRSQARRLVVFAVSMLRKFGNCQRLATLLLVLFGPGCDKGLIIKNLMILAEHHKWSWALAQDVVLRDDHAYLNRESAHEEKYWGPQLLVRFYQDSIDYVAHHQAWADPEGSIIHFRLPQIEQLKDWSRLVQDFNANNMQEGEPLDDYIRSLPFTIIRLMAEVTFDAKELMKTIEDTIDLADSEGQADNYYNSTAYGILVMSIYHAARGHTFNFNRPHYPLERRAENLDPALSAELDWLFVTELQHHGLFGTMQRDHEFIHLDNWAASETKYPVIILSAPITMTEYVDSEDIYGLRRGAPRGDFL</sequence>
<dbReference type="Proteomes" id="UP000288859">
    <property type="component" value="Unassembled WGS sequence"/>
</dbReference>
<evidence type="ECO:0000313" key="2">
    <source>
        <dbReference type="Proteomes" id="UP000288859"/>
    </source>
</evidence>
<dbReference type="EMBL" id="NAJM01000049">
    <property type="protein sequence ID" value="RVX67309.1"/>
    <property type="molecule type" value="Genomic_DNA"/>
</dbReference>
<name>A0A438MUD2_EXOME</name>
<reference evidence="1 2" key="1">
    <citation type="submission" date="2017-03" db="EMBL/GenBank/DDBJ databases">
        <title>Genomes of endolithic fungi from Antarctica.</title>
        <authorList>
            <person name="Coleine C."/>
            <person name="Masonjones S."/>
            <person name="Stajich J.E."/>
        </authorList>
    </citation>
    <scope>NUCLEOTIDE SEQUENCE [LARGE SCALE GENOMIC DNA]</scope>
    <source>
        <strain evidence="1 2">CCFEE 6314</strain>
    </source>
</reference>